<dbReference type="AlphaFoldDB" id="A0A1S3WZY9"/>
<dbReference type="Pfam" id="PF17921">
    <property type="entry name" value="Integrase_H2C2"/>
    <property type="match status" value="1"/>
</dbReference>
<name>A0A1S3WZY9_TOBAC</name>
<dbReference type="OMA" id="FRICIDN"/>
<dbReference type="Gene3D" id="3.30.420.10">
    <property type="entry name" value="Ribonuclease H-like superfamily/Ribonuclease H"/>
    <property type="match status" value="1"/>
</dbReference>
<gene>
    <name evidence="2" type="primary">LOC107759783</name>
</gene>
<feature type="domain" description="Integrase zinc-binding" evidence="1">
    <location>
        <begin position="94"/>
        <end position="146"/>
    </location>
</feature>
<accession>A0A1S3WZY9</accession>
<dbReference type="InterPro" id="IPR052160">
    <property type="entry name" value="Gypsy_RT_Integrase-like"/>
</dbReference>
<sequence length="220" mass="25681">MRRIRFKGVEKKAEVEDNVETFPDEQVLATSLEVLPWYVDIIYYPENGIIPYDLSSVQKKKFFHDCRMYLWVEPYLFRICIDNIIQRCIPEIDQAFVLQACHALPYGGHFGGVRTTAKLLKLGFYRPALFKDAHFCVKSCDECQHTGNISNRHEMPLNPIQEVEVFVVWGIDFMGPFVSSYGNKYILVAMEYVSKWVEVMAFPMNDVKRVIGFLRKNIFT</sequence>
<dbReference type="PaxDb" id="4097-A0A1S3WZY9"/>
<evidence type="ECO:0000259" key="1">
    <source>
        <dbReference type="Pfam" id="PF17921"/>
    </source>
</evidence>
<protein>
    <recommendedName>
        <fullName evidence="1">Integrase zinc-binding domain-containing protein</fullName>
    </recommendedName>
</protein>
<dbReference type="InterPro" id="IPR012337">
    <property type="entry name" value="RNaseH-like_sf"/>
</dbReference>
<evidence type="ECO:0000313" key="2">
    <source>
        <dbReference type="RefSeq" id="XP_016433280.1"/>
    </source>
</evidence>
<dbReference type="SUPFAM" id="SSF53098">
    <property type="entry name" value="Ribonuclease H-like"/>
    <property type="match status" value="1"/>
</dbReference>
<proteinExistence type="predicted"/>
<dbReference type="InterPro" id="IPR036397">
    <property type="entry name" value="RNaseH_sf"/>
</dbReference>
<dbReference type="RefSeq" id="XP_016433280.1">
    <property type="nucleotide sequence ID" value="XM_016577794.1"/>
</dbReference>
<organism evidence="2">
    <name type="scientific">Nicotiana tabacum</name>
    <name type="common">Common tobacco</name>
    <dbReference type="NCBI Taxonomy" id="4097"/>
    <lineage>
        <taxon>Eukaryota</taxon>
        <taxon>Viridiplantae</taxon>
        <taxon>Streptophyta</taxon>
        <taxon>Embryophyta</taxon>
        <taxon>Tracheophyta</taxon>
        <taxon>Spermatophyta</taxon>
        <taxon>Magnoliopsida</taxon>
        <taxon>eudicotyledons</taxon>
        <taxon>Gunneridae</taxon>
        <taxon>Pentapetalae</taxon>
        <taxon>asterids</taxon>
        <taxon>lamiids</taxon>
        <taxon>Solanales</taxon>
        <taxon>Solanaceae</taxon>
        <taxon>Nicotianoideae</taxon>
        <taxon>Nicotianeae</taxon>
        <taxon>Nicotiana</taxon>
    </lineage>
</organism>
<dbReference type="InterPro" id="IPR041588">
    <property type="entry name" value="Integrase_H2C2"/>
</dbReference>
<dbReference type="OrthoDB" id="1304693at2759"/>
<reference evidence="2" key="1">
    <citation type="submission" date="2025-08" db="UniProtKB">
        <authorList>
            <consortium name="RefSeq"/>
        </authorList>
    </citation>
    <scope>IDENTIFICATION</scope>
</reference>
<dbReference type="GO" id="GO:0003676">
    <property type="term" value="F:nucleic acid binding"/>
    <property type="evidence" value="ECO:0007669"/>
    <property type="project" value="InterPro"/>
</dbReference>
<dbReference type="Gene3D" id="1.10.340.70">
    <property type="match status" value="1"/>
</dbReference>
<dbReference type="KEGG" id="nta:107759783"/>
<dbReference type="PANTHER" id="PTHR47266">
    <property type="entry name" value="ENDONUCLEASE-RELATED"/>
    <property type="match status" value="1"/>
</dbReference>